<dbReference type="RefSeq" id="WP_208877366.1">
    <property type="nucleotide sequence ID" value="NZ_CP031320.1"/>
</dbReference>
<evidence type="ECO:0000256" key="7">
    <source>
        <dbReference type="SAM" id="MobiDB-lite"/>
    </source>
</evidence>
<dbReference type="PANTHER" id="PTHR43701">
    <property type="entry name" value="MEMBRANE TRANSPORTER PROTEIN MJ0441-RELATED"/>
    <property type="match status" value="1"/>
</dbReference>
<feature type="transmembrane region" description="Helical" evidence="6">
    <location>
        <begin position="72"/>
        <end position="90"/>
    </location>
</feature>
<protein>
    <recommendedName>
        <fullName evidence="6">Probable membrane transporter protein</fullName>
    </recommendedName>
</protein>
<evidence type="ECO:0000256" key="3">
    <source>
        <dbReference type="ARBA" id="ARBA00022692"/>
    </source>
</evidence>
<organism evidence="8 9">
    <name type="scientific">Streptomyces armeniacus</name>
    <dbReference type="NCBI Taxonomy" id="83291"/>
    <lineage>
        <taxon>Bacteria</taxon>
        <taxon>Bacillati</taxon>
        <taxon>Actinomycetota</taxon>
        <taxon>Actinomycetes</taxon>
        <taxon>Kitasatosporales</taxon>
        <taxon>Streptomycetaceae</taxon>
        <taxon>Streptomyces</taxon>
    </lineage>
</organism>
<keyword evidence="3 6" id="KW-0812">Transmembrane</keyword>
<evidence type="ECO:0000256" key="5">
    <source>
        <dbReference type="ARBA" id="ARBA00023136"/>
    </source>
</evidence>
<feature type="transmembrane region" description="Helical" evidence="6">
    <location>
        <begin position="232"/>
        <end position="250"/>
    </location>
</feature>
<dbReference type="PANTHER" id="PTHR43701:SF12">
    <property type="entry name" value="MEMBRANE TRANSPORTER PROTEIN YTNM-RELATED"/>
    <property type="match status" value="1"/>
</dbReference>
<feature type="transmembrane region" description="Helical" evidence="6">
    <location>
        <begin position="140"/>
        <end position="164"/>
    </location>
</feature>
<dbReference type="KEGG" id="sarm:DVA86_09610"/>
<keyword evidence="5 6" id="KW-0472">Membrane</keyword>
<evidence type="ECO:0000256" key="1">
    <source>
        <dbReference type="ARBA" id="ARBA00004141"/>
    </source>
</evidence>
<evidence type="ECO:0000256" key="6">
    <source>
        <dbReference type="RuleBase" id="RU363041"/>
    </source>
</evidence>
<dbReference type="Pfam" id="PF01925">
    <property type="entry name" value="TauE"/>
    <property type="match status" value="1"/>
</dbReference>
<evidence type="ECO:0000256" key="2">
    <source>
        <dbReference type="ARBA" id="ARBA00009142"/>
    </source>
</evidence>
<keyword evidence="6" id="KW-1003">Cell membrane</keyword>
<reference evidence="8 9" key="1">
    <citation type="submission" date="2018-07" db="EMBL/GenBank/DDBJ databases">
        <title>Draft genome of the type strain Streptomyces armeniacus ATCC 15676.</title>
        <authorList>
            <person name="Labana P."/>
            <person name="Gosse J.T."/>
            <person name="Boddy C.N."/>
        </authorList>
    </citation>
    <scope>NUCLEOTIDE SEQUENCE [LARGE SCALE GENOMIC DNA]</scope>
    <source>
        <strain evidence="8 9">ATCC 15676</strain>
    </source>
</reference>
<feature type="transmembrane region" description="Helical" evidence="6">
    <location>
        <begin position="204"/>
        <end position="225"/>
    </location>
</feature>
<feature type="compositionally biased region" description="Low complexity" evidence="7">
    <location>
        <begin position="298"/>
        <end position="337"/>
    </location>
</feature>
<dbReference type="InterPro" id="IPR002781">
    <property type="entry name" value="TM_pro_TauE-like"/>
</dbReference>
<sequence length="355" mass="35564">MRTLIVLALAGLGAQLVDGSLGMAYGVTSTTLLLAVGTNPAAASATVHLAEIGTTLVSGAAHWRFGNVDWRVVTRIGVPGAIGAFAGATFLSNLSTETAEPVMSLILLTLGIYVLSRFTVSGLPTTNLDKPLRRRFLSPLGLVAGFVDATGGGGWGPVGTPALLASGRMEPRKVIGSIDTSEFLVSVAASLGFLAGLGSEGIDATWVAALLLGGVIAAPIAAWLVRHIPPRVLGSAVGGVIILTNARTLLRGDWLNASEGVVWTVYVVVYALWAAAVTHSIRAHLRTEAEARAAAGSASASASADESAAESGADAGAGRVHEPAGAAAGAPAGAAAGARDDSSGPDEPTEPTPAV</sequence>
<comment type="subcellular location">
    <subcellularLocation>
        <location evidence="6">Cell membrane</location>
        <topology evidence="6">Multi-pass membrane protein</topology>
    </subcellularLocation>
    <subcellularLocation>
        <location evidence="1">Membrane</location>
        <topology evidence="1">Multi-pass membrane protein</topology>
    </subcellularLocation>
</comment>
<comment type="similarity">
    <text evidence="2 6">Belongs to the 4-toluene sulfonate uptake permease (TSUP) (TC 2.A.102) family.</text>
</comment>
<dbReference type="EMBL" id="CP031320">
    <property type="protein sequence ID" value="AXK32866.1"/>
    <property type="molecule type" value="Genomic_DNA"/>
</dbReference>
<evidence type="ECO:0000313" key="9">
    <source>
        <dbReference type="Proteomes" id="UP000254425"/>
    </source>
</evidence>
<evidence type="ECO:0000313" key="8">
    <source>
        <dbReference type="EMBL" id="AXK32866.1"/>
    </source>
</evidence>
<dbReference type="InterPro" id="IPR051598">
    <property type="entry name" value="TSUP/Inactive_protease-like"/>
</dbReference>
<name>A0A345XMK0_9ACTN</name>
<gene>
    <name evidence="8" type="ORF">DVA86_09610</name>
</gene>
<evidence type="ECO:0000256" key="4">
    <source>
        <dbReference type="ARBA" id="ARBA00022989"/>
    </source>
</evidence>
<proteinExistence type="inferred from homology"/>
<feature type="transmembrane region" description="Helical" evidence="6">
    <location>
        <begin position="102"/>
        <end position="120"/>
    </location>
</feature>
<feature type="region of interest" description="Disordered" evidence="7">
    <location>
        <begin position="298"/>
        <end position="355"/>
    </location>
</feature>
<feature type="transmembrane region" description="Helical" evidence="6">
    <location>
        <begin position="176"/>
        <end position="198"/>
    </location>
</feature>
<keyword evidence="4 6" id="KW-1133">Transmembrane helix</keyword>
<accession>A0A345XMK0</accession>
<keyword evidence="9" id="KW-1185">Reference proteome</keyword>
<dbReference type="AlphaFoldDB" id="A0A345XMK0"/>
<dbReference type="GO" id="GO:0005886">
    <property type="term" value="C:plasma membrane"/>
    <property type="evidence" value="ECO:0007669"/>
    <property type="project" value="UniProtKB-SubCell"/>
</dbReference>
<feature type="transmembrane region" description="Helical" evidence="6">
    <location>
        <begin position="262"/>
        <end position="281"/>
    </location>
</feature>
<dbReference type="Proteomes" id="UP000254425">
    <property type="component" value="Chromosome"/>
</dbReference>